<organism evidence="3">
    <name type="scientific">marine metagenome</name>
    <dbReference type="NCBI Taxonomy" id="408172"/>
    <lineage>
        <taxon>unclassified sequences</taxon>
        <taxon>metagenomes</taxon>
        <taxon>ecological metagenomes</taxon>
    </lineage>
</organism>
<dbReference type="PIRSF" id="PIRSF002070">
    <property type="entry name" value="SSB"/>
    <property type="match status" value="1"/>
</dbReference>
<dbReference type="InterPro" id="IPR012340">
    <property type="entry name" value="NA-bd_OB-fold"/>
</dbReference>
<evidence type="ECO:0000313" key="3">
    <source>
        <dbReference type="EMBL" id="SVA62508.1"/>
    </source>
</evidence>
<reference evidence="3" key="1">
    <citation type="submission" date="2018-05" db="EMBL/GenBank/DDBJ databases">
        <authorList>
            <person name="Lanie J.A."/>
            <person name="Ng W.-L."/>
            <person name="Kazmierczak K.M."/>
            <person name="Andrzejewski T.M."/>
            <person name="Davidsen T.M."/>
            <person name="Wayne K.J."/>
            <person name="Tettelin H."/>
            <person name="Glass J.I."/>
            <person name="Rusch D."/>
            <person name="Podicherti R."/>
            <person name="Tsui H.-C.T."/>
            <person name="Winkler M.E."/>
        </authorList>
    </citation>
    <scope>NUCLEOTIDE SEQUENCE</scope>
</reference>
<dbReference type="Pfam" id="PF00436">
    <property type="entry name" value="SSB"/>
    <property type="match status" value="1"/>
</dbReference>
<dbReference type="InterPro" id="IPR011344">
    <property type="entry name" value="ssDNA-bd"/>
</dbReference>
<dbReference type="PANTHER" id="PTHR10302:SF27">
    <property type="entry name" value="SINGLE-STRANDED DNA-BINDING PROTEIN"/>
    <property type="match status" value="1"/>
</dbReference>
<dbReference type="PANTHER" id="PTHR10302">
    <property type="entry name" value="SINGLE-STRANDED DNA-BINDING PROTEIN"/>
    <property type="match status" value="1"/>
</dbReference>
<evidence type="ECO:0008006" key="4">
    <source>
        <dbReference type="Google" id="ProtNLM"/>
    </source>
</evidence>
<dbReference type="HAMAP" id="MF_00984">
    <property type="entry name" value="SSB"/>
    <property type="match status" value="1"/>
</dbReference>
<dbReference type="GO" id="GO:0006260">
    <property type="term" value="P:DNA replication"/>
    <property type="evidence" value="ECO:0007669"/>
    <property type="project" value="InterPro"/>
</dbReference>
<feature type="region of interest" description="Disordered" evidence="2">
    <location>
        <begin position="109"/>
        <end position="148"/>
    </location>
</feature>
<dbReference type="CDD" id="cd04496">
    <property type="entry name" value="SSB_OBF"/>
    <property type="match status" value="1"/>
</dbReference>
<accession>A0A381XCQ4</accession>
<sequence>MASFNKVILMGNLTRDPEMRYTPSGTAIAKLGLAVNRVWRDTEGQQKEETTFVDVDAFGKQAETLGQYMQKGRPILIEGRLKLDQWEDKNTGQNRSRLGVVLERFTFIGSGAGQTDGGGAAQQQSAPPPSQPTEGPPADGPGDDDVPF</sequence>
<dbReference type="InterPro" id="IPR000424">
    <property type="entry name" value="Primosome_PriB/ssb"/>
</dbReference>
<dbReference type="SUPFAM" id="SSF50249">
    <property type="entry name" value="Nucleic acid-binding proteins"/>
    <property type="match status" value="1"/>
</dbReference>
<protein>
    <recommendedName>
        <fullName evidence="4">Single-stranded DNA-binding protein</fullName>
    </recommendedName>
</protein>
<proteinExistence type="inferred from homology"/>
<dbReference type="NCBIfam" id="TIGR00621">
    <property type="entry name" value="ssb"/>
    <property type="match status" value="1"/>
</dbReference>
<dbReference type="AlphaFoldDB" id="A0A381XCQ4"/>
<evidence type="ECO:0000256" key="2">
    <source>
        <dbReference type="SAM" id="MobiDB-lite"/>
    </source>
</evidence>
<dbReference type="Gene3D" id="2.40.50.140">
    <property type="entry name" value="Nucleic acid-binding proteins"/>
    <property type="match status" value="1"/>
</dbReference>
<feature type="compositionally biased region" description="Gly residues" evidence="2">
    <location>
        <begin position="110"/>
        <end position="120"/>
    </location>
</feature>
<dbReference type="GO" id="GO:0003697">
    <property type="term" value="F:single-stranded DNA binding"/>
    <property type="evidence" value="ECO:0007669"/>
    <property type="project" value="InterPro"/>
</dbReference>
<gene>
    <name evidence="3" type="ORF">METZ01_LOCUS115362</name>
</gene>
<keyword evidence="1" id="KW-0238">DNA-binding</keyword>
<dbReference type="GO" id="GO:0009295">
    <property type="term" value="C:nucleoid"/>
    <property type="evidence" value="ECO:0007669"/>
    <property type="project" value="TreeGrafter"/>
</dbReference>
<dbReference type="EMBL" id="UINC01014697">
    <property type="protein sequence ID" value="SVA62508.1"/>
    <property type="molecule type" value="Genomic_DNA"/>
</dbReference>
<evidence type="ECO:0000256" key="1">
    <source>
        <dbReference type="ARBA" id="ARBA00023125"/>
    </source>
</evidence>
<dbReference type="PROSITE" id="PS50935">
    <property type="entry name" value="SSB"/>
    <property type="match status" value="1"/>
</dbReference>
<name>A0A381XCQ4_9ZZZZ</name>
<feature type="compositionally biased region" description="Pro residues" evidence="2">
    <location>
        <begin position="126"/>
        <end position="139"/>
    </location>
</feature>